<dbReference type="EMBL" id="LAZR01066202">
    <property type="protein sequence ID" value="KKK54042.1"/>
    <property type="molecule type" value="Genomic_DNA"/>
</dbReference>
<feature type="non-terminal residue" evidence="2">
    <location>
        <position position="348"/>
    </location>
</feature>
<protein>
    <submittedName>
        <fullName evidence="2">Uncharacterized protein</fullName>
    </submittedName>
</protein>
<proteinExistence type="predicted"/>
<organism evidence="2">
    <name type="scientific">marine sediment metagenome</name>
    <dbReference type="NCBI Taxonomy" id="412755"/>
    <lineage>
        <taxon>unclassified sequences</taxon>
        <taxon>metagenomes</taxon>
        <taxon>ecological metagenomes</taxon>
    </lineage>
</organism>
<feature type="non-terminal residue" evidence="2">
    <location>
        <position position="1"/>
    </location>
</feature>
<accession>A0A0F8WB46</accession>
<comment type="caution">
    <text evidence="2">The sequence shown here is derived from an EMBL/GenBank/DDBJ whole genome shotgun (WGS) entry which is preliminary data.</text>
</comment>
<gene>
    <name evidence="2" type="ORF">LCGC14_3088720</name>
</gene>
<feature type="region of interest" description="Disordered" evidence="1">
    <location>
        <begin position="213"/>
        <end position="234"/>
    </location>
</feature>
<evidence type="ECO:0000256" key="1">
    <source>
        <dbReference type="SAM" id="MobiDB-lite"/>
    </source>
</evidence>
<sequence>LGQRLVADPIEYWARNLWRGVLGSQAGAYDFAGNLAGLANKATEAMGGEVAFPDLPQRAHEYAQRIVDYAPKLEEVDEHFVGRGLEGLGAAPQAIAEYATASKALRSGTAGFAALDAAREANKGWKEALLAGVKGALLGKAFEGTAGLSRTAKVPALGVLGGTMAATEGGDVKDIAVGATTLGALGAMHGGPVGPRQAGRRFAESFKAPEPIPVIPRQEPYLGRPSQEAEPAPEPVLPAAPITKPSPPEGAVAPVEAPAAYQVPDAARDILVDLENDIGPTYGQQPASATAKRDATKILTGAADLTPLRLKYQGAEERGLVQGGPTDTGRRIASKDRRDIAKALRLIT</sequence>
<evidence type="ECO:0000313" key="2">
    <source>
        <dbReference type="EMBL" id="KKK54042.1"/>
    </source>
</evidence>
<reference evidence="2" key="1">
    <citation type="journal article" date="2015" name="Nature">
        <title>Complex archaea that bridge the gap between prokaryotes and eukaryotes.</title>
        <authorList>
            <person name="Spang A."/>
            <person name="Saw J.H."/>
            <person name="Jorgensen S.L."/>
            <person name="Zaremba-Niedzwiedzka K."/>
            <person name="Martijn J."/>
            <person name="Lind A.E."/>
            <person name="van Eijk R."/>
            <person name="Schleper C."/>
            <person name="Guy L."/>
            <person name="Ettema T.J."/>
        </authorList>
    </citation>
    <scope>NUCLEOTIDE SEQUENCE</scope>
</reference>
<name>A0A0F8WB46_9ZZZZ</name>
<dbReference type="AlphaFoldDB" id="A0A0F8WB46"/>